<dbReference type="PANTHER" id="PTHR32175">
    <property type="entry name" value="PROTEIN, PUTATIVE, EXPRESSED-RELATED"/>
    <property type="match status" value="1"/>
</dbReference>
<dbReference type="PANTHER" id="PTHR32175:SF26">
    <property type="entry name" value="PROTEIN, PUTATIVE, EXPRESSED-RELATED"/>
    <property type="match status" value="1"/>
</dbReference>
<dbReference type="EMBL" id="KI392271">
    <property type="protein sequence ID" value="ERN18126.1"/>
    <property type="molecule type" value="Genomic_DNA"/>
</dbReference>
<dbReference type="HOGENOM" id="CLU_2500935_0_0_1"/>
<evidence type="ECO:0008006" key="3">
    <source>
        <dbReference type="Google" id="ProtNLM"/>
    </source>
</evidence>
<dbReference type="InterPro" id="IPR052796">
    <property type="entry name" value="Nod_factor_sulfotransferase"/>
</dbReference>
<gene>
    <name evidence="1" type="ORF">AMTR_s00054p00043200</name>
</gene>
<dbReference type="OMA" id="VDAMEYF"/>
<sequence length="86" mass="10448">MTVDAMEYFNSTRHIILYYEDLINNQKKLMEVQEFLWVPLRDLQSRQVKIHTRPISKQVENWLDVYNTLKGTHYEVFLNQPDYPSN</sequence>
<dbReference type="Proteomes" id="UP000017836">
    <property type="component" value="Unassembled WGS sequence"/>
</dbReference>
<dbReference type="Gramene" id="ERN18126">
    <property type="protein sequence ID" value="ERN18126"/>
    <property type="gene ID" value="AMTR_s00054p00043200"/>
</dbReference>
<proteinExistence type="predicted"/>
<protein>
    <recommendedName>
        <fullName evidence="3">Sulfotransferase</fullName>
    </recommendedName>
</protein>
<reference evidence="2" key="1">
    <citation type="journal article" date="2013" name="Science">
        <title>The Amborella genome and the evolution of flowering plants.</title>
        <authorList>
            <consortium name="Amborella Genome Project"/>
        </authorList>
    </citation>
    <scope>NUCLEOTIDE SEQUENCE [LARGE SCALE GENOMIC DNA]</scope>
</reference>
<name>U5CXS6_AMBTC</name>
<keyword evidence="2" id="KW-1185">Reference proteome</keyword>
<accession>U5CXS6</accession>
<evidence type="ECO:0000313" key="2">
    <source>
        <dbReference type="Proteomes" id="UP000017836"/>
    </source>
</evidence>
<organism evidence="1 2">
    <name type="scientific">Amborella trichopoda</name>
    <dbReference type="NCBI Taxonomy" id="13333"/>
    <lineage>
        <taxon>Eukaryota</taxon>
        <taxon>Viridiplantae</taxon>
        <taxon>Streptophyta</taxon>
        <taxon>Embryophyta</taxon>
        <taxon>Tracheophyta</taxon>
        <taxon>Spermatophyta</taxon>
        <taxon>Magnoliopsida</taxon>
        <taxon>Amborellales</taxon>
        <taxon>Amborellaceae</taxon>
        <taxon>Amborella</taxon>
    </lineage>
</organism>
<evidence type="ECO:0000313" key="1">
    <source>
        <dbReference type="EMBL" id="ERN18126.1"/>
    </source>
</evidence>
<dbReference type="AlphaFoldDB" id="U5CXS6"/>